<evidence type="ECO:0000313" key="1">
    <source>
        <dbReference type="EMBL" id="KPL52222.1"/>
    </source>
</evidence>
<name>A0A0P6VJN5_9HYPH</name>
<evidence type="ECO:0008006" key="3">
    <source>
        <dbReference type="Google" id="ProtNLM"/>
    </source>
</evidence>
<dbReference type="STRING" id="665126.ABB55_08240"/>
<sequence length="296" mass="33441">MLQFARTPYDGSKQPFSIGLAPIDEGRWFEPDEHLIAELDEKNALLRDKADLVFRAEAGTEAAQAEVLERVSAFLVGRYPERFRREGDGIVIADDGRRIEAGGEPPLMTAARLVQDDLVIMRPAGPDGYRLVAAALCFPSSWSLSERFGVSLDALHHNVPGYQERLAVRMKRIFDGLKDGVIVERLNWSIYPDAVLHHPETKERPRDWFGRDRDAFVRVERQTLRRLPVSGDVLFTIRILVDPFAAFESNPDGPRLAASLRDQILSLDPDQLRYKNLHEHRDLVAGELARIAGQAR</sequence>
<gene>
    <name evidence="1" type="ORF">ABB55_08240</name>
</gene>
<reference evidence="1 2" key="2">
    <citation type="submission" date="2015-10" db="EMBL/GenBank/DDBJ databases">
        <title>Draft Genome Sequence of Prosthecomicrobium hirschii ATCC 27832.</title>
        <authorList>
            <person name="Daniel J."/>
            <person name="Givan S.A."/>
            <person name="Brun Y.V."/>
            <person name="Brown P.J."/>
        </authorList>
    </citation>
    <scope>NUCLEOTIDE SEQUENCE [LARGE SCALE GENOMIC DNA]</scope>
    <source>
        <strain evidence="1 2">16</strain>
    </source>
</reference>
<reference evidence="1 2" key="1">
    <citation type="submission" date="2015-09" db="EMBL/GenBank/DDBJ databases">
        <authorList>
            <person name="Jackson K.R."/>
            <person name="Lunt B.L."/>
            <person name="Fisher J.N.B."/>
            <person name="Gardner A.V."/>
            <person name="Bailey M.E."/>
            <person name="Deus L.M."/>
            <person name="Earl A.S."/>
            <person name="Gibby P.D."/>
            <person name="Hartmann K.A."/>
            <person name="Liu J.E."/>
            <person name="Manci A.M."/>
            <person name="Nielsen D.A."/>
            <person name="Solomon M.B."/>
            <person name="Breakwell D.P."/>
            <person name="Burnett S.H."/>
            <person name="Grose J.H."/>
        </authorList>
    </citation>
    <scope>NUCLEOTIDE SEQUENCE [LARGE SCALE GENOMIC DNA]</scope>
    <source>
        <strain evidence="1 2">16</strain>
    </source>
</reference>
<dbReference type="EMBL" id="LJYW01000001">
    <property type="protein sequence ID" value="KPL52222.1"/>
    <property type="molecule type" value="Genomic_DNA"/>
</dbReference>
<proteinExistence type="predicted"/>
<protein>
    <recommendedName>
        <fullName evidence="3">DUF3445 domain-containing protein</fullName>
    </recommendedName>
</protein>
<dbReference type="InterPro" id="IPR021848">
    <property type="entry name" value="HODM_asu-like"/>
</dbReference>
<evidence type="ECO:0000313" key="2">
    <source>
        <dbReference type="Proteomes" id="UP000048984"/>
    </source>
</evidence>
<dbReference type="RefSeq" id="WP_054358385.1">
    <property type="nucleotide sequence ID" value="NZ_LJYW01000001.1"/>
</dbReference>
<keyword evidence="2" id="KW-1185">Reference proteome</keyword>
<comment type="caution">
    <text evidence="1">The sequence shown here is derived from an EMBL/GenBank/DDBJ whole genome shotgun (WGS) entry which is preliminary data.</text>
</comment>
<organism evidence="1 2">
    <name type="scientific">Prosthecodimorpha hirschii</name>
    <dbReference type="NCBI Taxonomy" id="665126"/>
    <lineage>
        <taxon>Bacteria</taxon>
        <taxon>Pseudomonadati</taxon>
        <taxon>Pseudomonadota</taxon>
        <taxon>Alphaproteobacteria</taxon>
        <taxon>Hyphomicrobiales</taxon>
        <taxon>Ancalomicrobiaceae</taxon>
        <taxon>Prosthecodimorpha</taxon>
    </lineage>
</organism>
<dbReference type="Pfam" id="PF11927">
    <property type="entry name" value="HODM_asu-like"/>
    <property type="match status" value="1"/>
</dbReference>
<accession>A0A0P6VJN5</accession>
<dbReference type="AlphaFoldDB" id="A0A0P6VJN5"/>
<dbReference type="Proteomes" id="UP000048984">
    <property type="component" value="Unassembled WGS sequence"/>
</dbReference>